<protein>
    <submittedName>
        <fullName evidence="5">Glycosyltransferase involved in cell wall biosynthesis</fullName>
    </submittedName>
</protein>
<organism evidence="5 6">
    <name type="scientific">Methylobacterium persicinum</name>
    <dbReference type="NCBI Taxonomy" id="374426"/>
    <lineage>
        <taxon>Bacteria</taxon>
        <taxon>Pseudomonadati</taxon>
        <taxon>Pseudomonadota</taxon>
        <taxon>Alphaproteobacteria</taxon>
        <taxon>Hyphomicrobiales</taxon>
        <taxon>Methylobacteriaceae</taxon>
        <taxon>Methylobacterium</taxon>
    </lineage>
</organism>
<proteinExistence type="inferred from homology"/>
<comment type="caution">
    <text evidence="5">The sequence shown here is derived from an EMBL/GenBank/DDBJ whole genome shotgun (WGS) entry which is preliminary data.</text>
</comment>
<comment type="similarity">
    <text evidence="1">Belongs to the glycosyltransferase 2 family.</text>
</comment>
<evidence type="ECO:0000256" key="1">
    <source>
        <dbReference type="ARBA" id="ARBA00006739"/>
    </source>
</evidence>
<evidence type="ECO:0000256" key="2">
    <source>
        <dbReference type="ARBA" id="ARBA00022676"/>
    </source>
</evidence>
<dbReference type="EMBL" id="JAUSVV010000007">
    <property type="protein sequence ID" value="MDQ0443699.1"/>
    <property type="molecule type" value="Genomic_DNA"/>
</dbReference>
<keyword evidence="6" id="KW-1185">Reference proteome</keyword>
<sequence>MVPDPYPDRPTAPDVCVLISTYAGETASRLGASLASLREQTLRPGRVVLVVDGPVDPEQEATIAAFAAAGAPPLDLVRIPRNVGLAGALNAGLERCRGAWIMRMDSDDLCMPDRLEIQMAYAWRHPGIDVVTAWSEEFFEDGTAPQIKVSPTRHAAVARAMRWRNVLVHPTVLVRTEVLRRVGGYRSRYGLLEDYDLFVRLIQAGAQFHVIPRVLVRVRSSLAQKERRGGLAYCFGEMRFRFACYRSGFLGLRNLFGVTPLYLVFRLVSGPLKRRFYSLARA</sequence>
<dbReference type="InterPro" id="IPR050834">
    <property type="entry name" value="Glycosyltransf_2"/>
</dbReference>
<feature type="domain" description="Glycosyltransferase 2-like" evidence="4">
    <location>
        <begin position="16"/>
        <end position="147"/>
    </location>
</feature>
<dbReference type="InterPro" id="IPR001173">
    <property type="entry name" value="Glyco_trans_2-like"/>
</dbReference>
<dbReference type="Gene3D" id="3.90.550.10">
    <property type="entry name" value="Spore Coat Polysaccharide Biosynthesis Protein SpsA, Chain A"/>
    <property type="match status" value="1"/>
</dbReference>
<evidence type="ECO:0000259" key="4">
    <source>
        <dbReference type="Pfam" id="PF00535"/>
    </source>
</evidence>
<accession>A0ABU0HQA9</accession>
<keyword evidence="2" id="KW-0328">Glycosyltransferase</keyword>
<dbReference type="SUPFAM" id="SSF53448">
    <property type="entry name" value="Nucleotide-diphospho-sugar transferases"/>
    <property type="match status" value="1"/>
</dbReference>
<name>A0ABU0HQA9_9HYPH</name>
<reference evidence="5 6" key="1">
    <citation type="submission" date="2023-07" db="EMBL/GenBank/DDBJ databases">
        <title>Genomic Encyclopedia of Type Strains, Phase IV (KMG-IV): sequencing the most valuable type-strain genomes for metagenomic binning, comparative biology and taxonomic classification.</title>
        <authorList>
            <person name="Goeker M."/>
        </authorList>
    </citation>
    <scope>NUCLEOTIDE SEQUENCE [LARGE SCALE GENOMIC DNA]</scope>
    <source>
        <strain evidence="5 6">DSM 19562</strain>
    </source>
</reference>
<dbReference type="RefSeq" id="WP_238252519.1">
    <property type="nucleotide sequence ID" value="NZ_BPQX01000055.1"/>
</dbReference>
<evidence type="ECO:0000313" key="5">
    <source>
        <dbReference type="EMBL" id="MDQ0443699.1"/>
    </source>
</evidence>
<keyword evidence="3" id="KW-0808">Transferase</keyword>
<dbReference type="Proteomes" id="UP001236369">
    <property type="component" value="Unassembled WGS sequence"/>
</dbReference>
<dbReference type="PANTHER" id="PTHR43685">
    <property type="entry name" value="GLYCOSYLTRANSFERASE"/>
    <property type="match status" value="1"/>
</dbReference>
<gene>
    <name evidence="5" type="ORF">QO016_003204</name>
</gene>
<evidence type="ECO:0000313" key="6">
    <source>
        <dbReference type="Proteomes" id="UP001236369"/>
    </source>
</evidence>
<dbReference type="PANTHER" id="PTHR43685:SF5">
    <property type="entry name" value="GLYCOSYLTRANSFERASE EPSE-RELATED"/>
    <property type="match status" value="1"/>
</dbReference>
<evidence type="ECO:0000256" key="3">
    <source>
        <dbReference type="ARBA" id="ARBA00022679"/>
    </source>
</evidence>
<dbReference type="Pfam" id="PF00535">
    <property type="entry name" value="Glycos_transf_2"/>
    <property type="match status" value="1"/>
</dbReference>
<dbReference type="InterPro" id="IPR029044">
    <property type="entry name" value="Nucleotide-diphossugar_trans"/>
</dbReference>